<gene>
    <name evidence="1" type="ORF">ACOLOM_LOCUS6079</name>
</gene>
<dbReference type="Proteomes" id="UP000789525">
    <property type="component" value="Unassembled WGS sequence"/>
</dbReference>
<comment type="caution">
    <text evidence="1">The sequence shown here is derived from an EMBL/GenBank/DDBJ whole genome shotgun (WGS) entry which is preliminary data.</text>
</comment>
<accession>A0ACA9MDD0</accession>
<name>A0ACA9MDD0_9GLOM</name>
<evidence type="ECO:0000313" key="1">
    <source>
        <dbReference type="EMBL" id="CAG8584218.1"/>
    </source>
</evidence>
<sequence length="152" mass="16609">SRGILAGTAGCPQSQVPSPTPPEFSIKVTEMKNKESKMGSRQFVFLVGTMVARDQISELRKRAVSTYPCLVRAAHVALVQNVPDQSHSIHQIGKDTVPERLYFSRGEGNAIDQPYLLLVPNQPTANEHSSAAAPERQNHIQGDTSMSSPEEE</sequence>
<reference evidence="1" key="1">
    <citation type="submission" date="2021-06" db="EMBL/GenBank/DDBJ databases">
        <authorList>
            <person name="Kallberg Y."/>
            <person name="Tangrot J."/>
            <person name="Rosling A."/>
        </authorList>
    </citation>
    <scope>NUCLEOTIDE SEQUENCE</scope>
    <source>
        <strain evidence="1">CL356</strain>
    </source>
</reference>
<evidence type="ECO:0000313" key="2">
    <source>
        <dbReference type="Proteomes" id="UP000789525"/>
    </source>
</evidence>
<proteinExistence type="predicted"/>
<dbReference type="EMBL" id="CAJVPT010012020">
    <property type="protein sequence ID" value="CAG8584218.1"/>
    <property type="molecule type" value="Genomic_DNA"/>
</dbReference>
<protein>
    <submittedName>
        <fullName evidence="1">14532_t:CDS:1</fullName>
    </submittedName>
</protein>
<organism evidence="1 2">
    <name type="scientific">Acaulospora colombiana</name>
    <dbReference type="NCBI Taxonomy" id="27376"/>
    <lineage>
        <taxon>Eukaryota</taxon>
        <taxon>Fungi</taxon>
        <taxon>Fungi incertae sedis</taxon>
        <taxon>Mucoromycota</taxon>
        <taxon>Glomeromycotina</taxon>
        <taxon>Glomeromycetes</taxon>
        <taxon>Diversisporales</taxon>
        <taxon>Acaulosporaceae</taxon>
        <taxon>Acaulospora</taxon>
    </lineage>
</organism>
<feature type="non-terminal residue" evidence="1">
    <location>
        <position position="1"/>
    </location>
</feature>
<keyword evidence="2" id="KW-1185">Reference proteome</keyword>